<name>A0A0F9U3P6_9ZZZZ</name>
<gene>
    <name evidence="8" type="ORF">LCGC14_0253860</name>
</gene>
<dbReference type="PANTHER" id="PTHR45453">
    <property type="entry name" value="PHOSPHATE REGULON SENSOR PROTEIN PHOR"/>
    <property type="match status" value="1"/>
</dbReference>
<dbReference type="InterPro" id="IPR003594">
    <property type="entry name" value="HATPase_dom"/>
</dbReference>
<dbReference type="Gene3D" id="3.30.565.10">
    <property type="entry name" value="Histidine kinase-like ATPase, C-terminal domain"/>
    <property type="match status" value="1"/>
</dbReference>
<reference evidence="8" key="1">
    <citation type="journal article" date="2015" name="Nature">
        <title>Complex archaea that bridge the gap between prokaryotes and eukaryotes.</title>
        <authorList>
            <person name="Spang A."/>
            <person name="Saw J.H."/>
            <person name="Jorgensen S.L."/>
            <person name="Zaremba-Niedzwiedzka K."/>
            <person name="Martijn J."/>
            <person name="Lind A.E."/>
            <person name="van Eijk R."/>
            <person name="Schleper C."/>
            <person name="Guy L."/>
            <person name="Ettema T.J."/>
        </authorList>
    </citation>
    <scope>NUCLEOTIDE SEQUENCE</scope>
</reference>
<evidence type="ECO:0000256" key="2">
    <source>
        <dbReference type="ARBA" id="ARBA00012438"/>
    </source>
</evidence>
<dbReference type="GO" id="GO:0000155">
    <property type="term" value="F:phosphorelay sensor kinase activity"/>
    <property type="evidence" value="ECO:0007669"/>
    <property type="project" value="TreeGrafter"/>
</dbReference>
<protein>
    <recommendedName>
        <fullName evidence="2">histidine kinase</fullName>
        <ecNumber evidence="2">2.7.13.3</ecNumber>
    </recommendedName>
</protein>
<sequence>MKEDFVIYCPWCKAPSEFRGELYRYMISTNDPEEDLRRALDDEPDRPRVLDCQNPDCWAPFQAVLCYNIDTAARIQFALQNRSWATPLHFTLRKNTEGGRHTYVCVAFNMNQVRRWDRLLISKLIDLGLIQKAVLGYSYACRVPLAAYEAVHANNRVFWMPIDPGEGEQAYSSWECDYSRDVCRKAAGVEYDEMLQRGDLLEQCRYWQTCPTRQCRVGGEPYRCMVRLDLWEKYDLCYRSDVQIIRELARRFREGEDRPYRSTCWAGKTEIVYPITAQNHLLGVLMTGRLPGTSDPTPDGLISLAQQHQQKWKMERVPFDKEAIVHVANGPKTSSPPNPPDIDELAEARSVLQQAAGYLARIIQNRIDLQRDRREATFREELVGTLMIRLYQGLSPAKVMPEIQRRMMDFWAFKRCVILQGRKGDKWLALRAVDGKAVSTGASARVAASAHMTGPFLLLPKSLVNEKPELKVRKETELRALIGKLDTSLAACGHERLGEESLTFLHIVTRHDSRYVFCFADRDNDKLFKIPVRATYPRTKGKELRLSQECRRHIRTTCQTMVDQLLRFQHVEDIQTSIQSTTHTLRNTVVPAIGFSADLKQIYADKGPAIQAWDEDLHSAIEEALAGVRMSRQAANNELAKFKHGHQVHLITAGAREDHCDLVGILEDIRRYYDRFGELSGKTWWCDWYSDQALVVGRQNAVDTVIRSLAENAYKYSYNRCRTKVSLIRRGDDWILTFVNQGLPIDKDELETIKQKGVRGRHALERHKLHQEGTGLGMFIANEIMGALAGTMQIDCRPLGTDKGETTVELTFEAWKASENAETMNE</sequence>
<accession>A0A0F9U3P6</accession>
<proteinExistence type="predicted"/>
<dbReference type="GO" id="GO:0005886">
    <property type="term" value="C:plasma membrane"/>
    <property type="evidence" value="ECO:0007669"/>
    <property type="project" value="TreeGrafter"/>
</dbReference>
<dbReference type="InterPro" id="IPR050351">
    <property type="entry name" value="BphY/WalK/GraS-like"/>
</dbReference>
<evidence type="ECO:0000259" key="7">
    <source>
        <dbReference type="SMART" id="SM00387"/>
    </source>
</evidence>
<comment type="catalytic activity">
    <reaction evidence="1">
        <text>ATP + protein L-histidine = ADP + protein N-phospho-L-histidine.</text>
        <dbReference type="EC" id="2.7.13.3"/>
    </reaction>
</comment>
<evidence type="ECO:0000313" key="8">
    <source>
        <dbReference type="EMBL" id="KKN87855.1"/>
    </source>
</evidence>
<dbReference type="Pfam" id="PF02518">
    <property type="entry name" value="HATPase_c"/>
    <property type="match status" value="1"/>
</dbReference>
<evidence type="ECO:0000256" key="3">
    <source>
        <dbReference type="ARBA" id="ARBA00022553"/>
    </source>
</evidence>
<feature type="domain" description="Histidine kinase/HSP90-like ATPase" evidence="7">
    <location>
        <begin position="697"/>
        <end position="816"/>
    </location>
</feature>
<dbReference type="AlphaFoldDB" id="A0A0F9U3P6"/>
<keyword evidence="4" id="KW-0808">Transferase</keyword>
<organism evidence="8">
    <name type="scientific">marine sediment metagenome</name>
    <dbReference type="NCBI Taxonomy" id="412755"/>
    <lineage>
        <taxon>unclassified sequences</taxon>
        <taxon>metagenomes</taxon>
        <taxon>ecological metagenomes</taxon>
    </lineage>
</organism>
<keyword evidence="3" id="KW-0597">Phosphoprotein</keyword>
<dbReference type="PANTHER" id="PTHR45453:SF1">
    <property type="entry name" value="PHOSPHATE REGULON SENSOR PROTEIN PHOR"/>
    <property type="match status" value="1"/>
</dbReference>
<dbReference type="EMBL" id="LAZR01000133">
    <property type="protein sequence ID" value="KKN87855.1"/>
    <property type="molecule type" value="Genomic_DNA"/>
</dbReference>
<evidence type="ECO:0000256" key="5">
    <source>
        <dbReference type="ARBA" id="ARBA00022777"/>
    </source>
</evidence>
<dbReference type="InterPro" id="IPR036890">
    <property type="entry name" value="HATPase_C_sf"/>
</dbReference>
<dbReference type="EC" id="2.7.13.3" evidence="2"/>
<comment type="caution">
    <text evidence="8">The sequence shown here is derived from an EMBL/GenBank/DDBJ whole genome shotgun (WGS) entry which is preliminary data.</text>
</comment>
<keyword evidence="6" id="KW-0902">Two-component regulatory system</keyword>
<dbReference type="SUPFAM" id="SSF55874">
    <property type="entry name" value="ATPase domain of HSP90 chaperone/DNA topoisomerase II/histidine kinase"/>
    <property type="match status" value="1"/>
</dbReference>
<keyword evidence="5" id="KW-0418">Kinase</keyword>
<evidence type="ECO:0000256" key="1">
    <source>
        <dbReference type="ARBA" id="ARBA00000085"/>
    </source>
</evidence>
<dbReference type="GO" id="GO:0004721">
    <property type="term" value="F:phosphoprotein phosphatase activity"/>
    <property type="evidence" value="ECO:0007669"/>
    <property type="project" value="TreeGrafter"/>
</dbReference>
<dbReference type="GO" id="GO:0016036">
    <property type="term" value="P:cellular response to phosphate starvation"/>
    <property type="evidence" value="ECO:0007669"/>
    <property type="project" value="TreeGrafter"/>
</dbReference>
<evidence type="ECO:0000256" key="4">
    <source>
        <dbReference type="ARBA" id="ARBA00022679"/>
    </source>
</evidence>
<evidence type="ECO:0000256" key="6">
    <source>
        <dbReference type="ARBA" id="ARBA00023012"/>
    </source>
</evidence>
<dbReference type="SMART" id="SM00387">
    <property type="entry name" value="HATPase_c"/>
    <property type="match status" value="1"/>
</dbReference>